<sequence>MLTLIGIKACDSMKKAVARLEQSATAYHFRDLKKQPPSMDEVLRWHRFVGDTLLNKRGTSWRKLDADAQAQAASAEGIAALIVANPSLIKRPLLDAGDQATVGLDSALLPE</sequence>
<evidence type="ECO:0000256" key="1">
    <source>
        <dbReference type="ARBA" id="ARBA00007198"/>
    </source>
</evidence>
<dbReference type="Gene3D" id="3.40.30.10">
    <property type="entry name" value="Glutaredoxin"/>
    <property type="match status" value="1"/>
</dbReference>
<dbReference type="RefSeq" id="WP_116208474.1">
    <property type="nucleotide sequence ID" value="NZ_QUNR01000003.1"/>
</dbReference>
<keyword evidence="4" id="KW-1185">Reference proteome</keyword>
<protein>
    <submittedName>
        <fullName evidence="3">Spx/MgsR family transcriptional regulator</fullName>
    </submittedName>
</protein>
<dbReference type="PROSITE" id="PS51353">
    <property type="entry name" value="ARSC"/>
    <property type="match status" value="1"/>
</dbReference>
<evidence type="ECO:0000313" key="4">
    <source>
        <dbReference type="Proteomes" id="UP000256774"/>
    </source>
</evidence>
<dbReference type="SUPFAM" id="SSF52833">
    <property type="entry name" value="Thioredoxin-like"/>
    <property type="match status" value="1"/>
</dbReference>
<comment type="caution">
    <text evidence="3">The sequence shown here is derived from an EMBL/GenBank/DDBJ whole genome shotgun (WGS) entry which is preliminary data.</text>
</comment>
<dbReference type="PANTHER" id="PTHR30041">
    <property type="entry name" value="ARSENATE REDUCTASE"/>
    <property type="match status" value="1"/>
</dbReference>
<dbReference type="OrthoDB" id="9803749at2"/>
<evidence type="ECO:0000313" key="3">
    <source>
        <dbReference type="EMBL" id="REH37880.1"/>
    </source>
</evidence>
<evidence type="ECO:0000256" key="2">
    <source>
        <dbReference type="PROSITE-ProRule" id="PRU01282"/>
    </source>
</evidence>
<comment type="similarity">
    <text evidence="1 2">Belongs to the ArsC family.</text>
</comment>
<dbReference type="InterPro" id="IPR036249">
    <property type="entry name" value="Thioredoxin-like_sf"/>
</dbReference>
<dbReference type="EMBL" id="QUNR01000003">
    <property type="protein sequence ID" value="REH37880.1"/>
    <property type="molecule type" value="Genomic_DNA"/>
</dbReference>
<reference evidence="3 4" key="1">
    <citation type="submission" date="2018-08" db="EMBL/GenBank/DDBJ databases">
        <title>Genomic Encyclopedia of Type Strains, Phase IV (KMG-IV): sequencing the most valuable type-strain genomes for metagenomic binning, comparative biology and taxonomic classification.</title>
        <authorList>
            <person name="Goeker M."/>
        </authorList>
    </citation>
    <scope>NUCLEOTIDE SEQUENCE [LARGE SCALE GENOMIC DNA]</scope>
    <source>
        <strain evidence="3 4">DSM 26022</strain>
    </source>
</reference>
<dbReference type="PANTHER" id="PTHR30041:SF8">
    <property type="entry name" value="PROTEIN YFFB"/>
    <property type="match status" value="1"/>
</dbReference>
<organism evidence="3 4">
    <name type="scientific">Paraperlucidibaca baekdonensis</name>
    <dbReference type="NCBI Taxonomy" id="748120"/>
    <lineage>
        <taxon>Bacteria</taxon>
        <taxon>Pseudomonadati</taxon>
        <taxon>Pseudomonadota</taxon>
        <taxon>Gammaproteobacteria</taxon>
        <taxon>Moraxellales</taxon>
        <taxon>Moraxellaceae</taxon>
        <taxon>Paraperlucidibaca</taxon>
    </lineage>
</organism>
<dbReference type="Proteomes" id="UP000256774">
    <property type="component" value="Unassembled WGS sequence"/>
</dbReference>
<dbReference type="Pfam" id="PF03960">
    <property type="entry name" value="ArsC"/>
    <property type="match status" value="1"/>
</dbReference>
<gene>
    <name evidence="3" type="ORF">DFR26_1664</name>
</gene>
<name>A0A3E0H5J0_9GAMM</name>
<proteinExistence type="inferred from homology"/>
<dbReference type="InterPro" id="IPR006660">
    <property type="entry name" value="Arsenate_reductase-like"/>
</dbReference>
<dbReference type="AlphaFoldDB" id="A0A3E0H5J0"/>
<accession>A0A3E0H5J0</accession>